<organism evidence="1 2">
    <name type="scientific">Pelomonas dachongensis</name>
    <dbReference type="NCBI Taxonomy" id="3299029"/>
    <lineage>
        <taxon>Bacteria</taxon>
        <taxon>Pseudomonadati</taxon>
        <taxon>Pseudomonadota</taxon>
        <taxon>Betaproteobacteria</taxon>
        <taxon>Burkholderiales</taxon>
        <taxon>Sphaerotilaceae</taxon>
        <taxon>Roseateles</taxon>
    </lineage>
</organism>
<evidence type="ECO:0000313" key="2">
    <source>
        <dbReference type="Proteomes" id="UP001606300"/>
    </source>
</evidence>
<comment type="caution">
    <text evidence="1">The sequence shown here is derived from an EMBL/GenBank/DDBJ whole genome shotgun (WGS) entry which is preliminary data.</text>
</comment>
<dbReference type="EMBL" id="JBIGHY010000003">
    <property type="protein sequence ID" value="MFG6414144.1"/>
    <property type="molecule type" value="Genomic_DNA"/>
</dbReference>
<keyword evidence="2" id="KW-1185">Reference proteome</keyword>
<protein>
    <submittedName>
        <fullName evidence="1">DUF3348 family protein</fullName>
    </submittedName>
</protein>
<evidence type="ECO:0000313" key="1">
    <source>
        <dbReference type="EMBL" id="MFG6414144.1"/>
    </source>
</evidence>
<sequence>MTPPAISTTDPLPRLLLQWGIAPAPAAAPVAARLGAGLGWADAIGLSQVLATAPGSAADAATRREALDWALAALERLRADLAAGFDDALLSRDADDVAPDNLPLADLLAPFRLHHAQQQRAMAARVATLRDRLRPRLAEVSGELARLAQLDAVLERAMAGAERQALAGLPALLTKRAETHQAVDPRRWRARFWADLQRLLRAELDLRLQPVLGLIEPLEALHPTGSR</sequence>
<dbReference type="Proteomes" id="UP001606300">
    <property type="component" value="Unassembled WGS sequence"/>
</dbReference>
<name>A0ABW7EML1_9BURK</name>
<dbReference type="RefSeq" id="WP_394470223.1">
    <property type="nucleotide sequence ID" value="NZ_JBIGHY010000003.1"/>
</dbReference>
<accession>A0ABW7EML1</accession>
<proteinExistence type="predicted"/>
<gene>
    <name evidence="1" type="ORF">ACG02S_09565</name>
</gene>
<dbReference type="Pfam" id="PF11828">
    <property type="entry name" value="DUF3348"/>
    <property type="match status" value="1"/>
</dbReference>
<dbReference type="InterPro" id="IPR021783">
    <property type="entry name" value="DUF3348"/>
</dbReference>
<reference evidence="1 2" key="1">
    <citation type="submission" date="2024-09" db="EMBL/GenBank/DDBJ databases">
        <title>Novel species of the genus Pelomonas and Roseateles isolated from streams.</title>
        <authorList>
            <person name="Lu H."/>
        </authorList>
    </citation>
    <scope>NUCLEOTIDE SEQUENCE [LARGE SCALE GENOMIC DNA]</scope>
    <source>
        <strain evidence="1 2">DC23W</strain>
    </source>
</reference>